<name>A0AB74UDV9_9GAMM</name>
<protein>
    <submittedName>
        <fullName evidence="4">Lytic murein transglycosylase B</fullName>
    </submittedName>
</protein>
<dbReference type="AlphaFoldDB" id="A0AB74UDV9"/>
<dbReference type="FunFam" id="1.10.8.350:FF:000001">
    <property type="entry name" value="Lytic murein transglycosylase B"/>
    <property type="match status" value="1"/>
</dbReference>
<dbReference type="RefSeq" id="WP_353981986.1">
    <property type="nucleotide sequence ID" value="NZ_CP159578.1"/>
</dbReference>
<keyword evidence="2" id="KW-0732">Signal</keyword>
<dbReference type="GO" id="GO:0008933">
    <property type="term" value="F:peptidoglycan lytic transglycosylase activity"/>
    <property type="evidence" value="ECO:0007669"/>
    <property type="project" value="TreeGrafter"/>
</dbReference>
<feature type="active site" evidence="1">
    <location>
        <position position="136"/>
    </location>
</feature>
<evidence type="ECO:0000256" key="1">
    <source>
        <dbReference type="PIRSR" id="PIRSR611757-1"/>
    </source>
</evidence>
<gene>
    <name evidence="4" type="primary">mltB</name>
    <name evidence="4" type="ORF">ABV408_08590</name>
</gene>
<dbReference type="PANTHER" id="PTHR30163">
    <property type="entry name" value="MEMBRANE-BOUND LYTIC MUREIN TRANSGLYCOSYLASE B"/>
    <property type="match status" value="1"/>
</dbReference>
<dbReference type="InterPro" id="IPR023346">
    <property type="entry name" value="Lysozyme-like_dom_sf"/>
</dbReference>
<dbReference type="GO" id="GO:0009253">
    <property type="term" value="P:peptidoglycan catabolic process"/>
    <property type="evidence" value="ECO:0007669"/>
    <property type="project" value="TreeGrafter"/>
</dbReference>
<dbReference type="PANTHER" id="PTHR30163:SF9">
    <property type="entry name" value="MEMBRANE-BOUND LYTIC MUREIN TRANSGLYCOSYLASE B"/>
    <property type="match status" value="1"/>
</dbReference>
<dbReference type="CDD" id="cd13399">
    <property type="entry name" value="Slt35-like"/>
    <property type="match status" value="1"/>
</dbReference>
<dbReference type="InterPro" id="IPR011757">
    <property type="entry name" value="Lytic_transglycosylase_MltB"/>
</dbReference>
<dbReference type="InterPro" id="IPR043426">
    <property type="entry name" value="MltB-like"/>
</dbReference>
<dbReference type="Gene3D" id="1.10.8.350">
    <property type="entry name" value="Bacterial muramidase"/>
    <property type="match status" value="1"/>
</dbReference>
<feature type="domain" description="Transglycosylase SLT" evidence="3">
    <location>
        <begin position="41"/>
        <end position="335"/>
    </location>
</feature>
<organism evidence="4">
    <name type="scientific">Salinicola endophyticus</name>
    <dbReference type="NCBI Taxonomy" id="1949083"/>
    <lineage>
        <taxon>Bacteria</taxon>
        <taxon>Pseudomonadati</taxon>
        <taxon>Pseudomonadota</taxon>
        <taxon>Gammaproteobacteria</taxon>
        <taxon>Oceanospirillales</taxon>
        <taxon>Halomonadaceae</taxon>
        <taxon>Salinicola</taxon>
    </lineage>
</organism>
<sequence length="346" mass="37912">MALRWKQGSLTRALALMVVLAGGLSSAGTALAESDFDPATHPEVRAMLDTLSAQGLSSQQLDDAMRAASYRPQVLEAMNHAAERRLRWDQYRDIFIQPDRVAQGVAFLQQHREALDRAQRKYGVPPEVIVAILGVETRFGAHKGSHRVLDSLATLAFHHPTRGDFFRRELMAFLTITLGQGVDPASRYGSYAGAMGYPQFIPTSYQAYAVDFDGDGLKDLWSDPTDAIGSIANYFSEHGWRRGQAVLVEASGPVTPPAQLVFNQTEPPSIRVSELAAAGIRPTAGSLTPDDKVMPLALDYADGHVRYVLGLDNFYVITRYNHSHLYAMAVATLAQRIQLALEAAET</sequence>
<dbReference type="NCBIfam" id="TIGR02282">
    <property type="entry name" value="MltB"/>
    <property type="match status" value="1"/>
</dbReference>
<dbReference type="EMBL" id="CP159578">
    <property type="protein sequence ID" value="XCJ81222.1"/>
    <property type="molecule type" value="Genomic_DNA"/>
</dbReference>
<dbReference type="InterPro" id="IPR031304">
    <property type="entry name" value="SLT_2"/>
</dbReference>
<accession>A0AB74UDV9</accession>
<evidence type="ECO:0000259" key="3">
    <source>
        <dbReference type="Pfam" id="PF13406"/>
    </source>
</evidence>
<evidence type="ECO:0000313" key="4">
    <source>
        <dbReference type="EMBL" id="XCJ81222.1"/>
    </source>
</evidence>
<feature type="chain" id="PRO_5044494955" evidence="2">
    <location>
        <begin position="33"/>
        <end position="346"/>
    </location>
</feature>
<dbReference type="Gene3D" id="1.10.530.10">
    <property type="match status" value="1"/>
</dbReference>
<proteinExistence type="predicted"/>
<feature type="signal peptide" evidence="2">
    <location>
        <begin position="1"/>
        <end position="32"/>
    </location>
</feature>
<dbReference type="SUPFAM" id="SSF53955">
    <property type="entry name" value="Lysozyme-like"/>
    <property type="match status" value="1"/>
</dbReference>
<evidence type="ECO:0000256" key="2">
    <source>
        <dbReference type="SAM" id="SignalP"/>
    </source>
</evidence>
<dbReference type="Pfam" id="PF13406">
    <property type="entry name" value="SLT_2"/>
    <property type="match status" value="1"/>
</dbReference>
<reference evidence="4" key="1">
    <citation type="submission" date="2024-06" db="EMBL/GenBank/DDBJ databases">
        <title>Complete genome of Salinicola endophyticus HNIBRBA4755.</title>
        <authorList>
            <person name="Shin S.Y."/>
            <person name="Kang H."/>
            <person name="Song J."/>
        </authorList>
    </citation>
    <scope>NUCLEOTIDE SEQUENCE</scope>
    <source>
        <strain evidence="4">HNIBRBA4755</strain>
    </source>
</reference>